<keyword evidence="5" id="KW-0547">Nucleotide-binding</keyword>
<dbReference type="InterPro" id="IPR004358">
    <property type="entry name" value="Sig_transdc_His_kin-like_C"/>
</dbReference>
<dbReference type="SUPFAM" id="SSF55874">
    <property type="entry name" value="ATPase domain of HSP90 chaperone/DNA topoisomerase II/histidine kinase"/>
    <property type="match status" value="1"/>
</dbReference>
<protein>
    <recommendedName>
        <fullName evidence="2">histidine kinase</fullName>
        <ecNumber evidence="2">2.7.13.3</ecNumber>
    </recommendedName>
</protein>
<dbReference type="SMART" id="SM00086">
    <property type="entry name" value="PAC"/>
    <property type="match status" value="2"/>
</dbReference>
<organism evidence="12 13">
    <name type="scientific">Pseudalkalibacillus berkeleyi</name>
    <dbReference type="NCBI Taxonomy" id="1069813"/>
    <lineage>
        <taxon>Bacteria</taxon>
        <taxon>Bacillati</taxon>
        <taxon>Bacillota</taxon>
        <taxon>Bacilli</taxon>
        <taxon>Bacillales</taxon>
        <taxon>Fictibacillaceae</taxon>
        <taxon>Pseudalkalibacillus</taxon>
    </lineage>
</organism>
<keyword evidence="6" id="KW-0418">Kinase</keyword>
<evidence type="ECO:0000256" key="7">
    <source>
        <dbReference type="ARBA" id="ARBA00022840"/>
    </source>
</evidence>
<evidence type="ECO:0000256" key="3">
    <source>
        <dbReference type="ARBA" id="ARBA00022553"/>
    </source>
</evidence>
<keyword evidence="7" id="KW-0067">ATP-binding</keyword>
<dbReference type="PROSITE" id="PS50113">
    <property type="entry name" value="PAC"/>
    <property type="match status" value="2"/>
</dbReference>
<feature type="domain" description="PAS" evidence="10">
    <location>
        <begin position="122"/>
        <end position="153"/>
    </location>
</feature>
<dbReference type="Pfam" id="PF13426">
    <property type="entry name" value="PAS_9"/>
    <property type="match status" value="1"/>
</dbReference>
<dbReference type="InterPro" id="IPR005467">
    <property type="entry name" value="His_kinase_dom"/>
</dbReference>
<dbReference type="Gene3D" id="3.30.565.10">
    <property type="entry name" value="Histidine kinase-like ATPase, C-terminal domain"/>
    <property type="match status" value="1"/>
</dbReference>
<dbReference type="PANTHER" id="PTHR43304">
    <property type="entry name" value="PHYTOCHROME-LIKE PROTEIN CPH1"/>
    <property type="match status" value="1"/>
</dbReference>
<evidence type="ECO:0000259" key="11">
    <source>
        <dbReference type="PROSITE" id="PS50113"/>
    </source>
</evidence>
<dbReference type="InterPro" id="IPR036890">
    <property type="entry name" value="HATPase_C_sf"/>
</dbReference>
<evidence type="ECO:0000313" key="12">
    <source>
        <dbReference type="EMBL" id="MCF6138950.1"/>
    </source>
</evidence>
<dbReference type="PROSITE" id="PS50109">
    <property type="entry name" value="HIS_KIN"/>
    <property type="match status" value="1"/>
</dbReference>
<dbReference type="RefSeq" id="WP_236337536.1">
    <property type="nucleotide sequence ID" value="NZ_JAKIJS010000001.1"/>
</dbReference>
<dbReference type="InterPro" id="IPR013767">
    <property type="entry name" value="PAS_fold"/>
</dbReference>
<dbReference type="EMBL" id="JAKIJS010000001">
    <property type="protein sequence ID" value="MCF6138950.1"/>
    <property type="molecule type" value="Genomic_DNA"/>
</dbReference>
<keyword evidence="4" id="KW-0808">Transferase</keyword>
<comment type="catalytic activity">
    <reaction evidence="1">
        <text>ATP + protein L-histidine = ADP + protein N-phospho-L-histidine.</text>
        <dbReference type="EC" id="2.7.13.3"/>
    </reaction>
</comment>
<keyword evidence="3" id="KW-0597">Phosphoprotein</keyword>
<reference evidence="12 13" key="1">
    <citation type="submission" date="2022-01" db="EMBL/GenBank/DDBJ databases">
        <title>Alkalihalobacillus sp. EGI L200015, a novel bacterium isolated from a salt lake sediment.</title>
        <authorList>
            <person name="Gao L."/>
            <person name="Fang B.-Z."/>
            <person name="Li W.-J."/>
        </authorList>
    </citation>
    <scope>NUCLEOTIDE SEQUENCE [LARGE SCALE GENOMIC DNA]</scope>
    <source>
        <strain evidence="12 13">KCTC 12718</strain>
    </source>
</reference>
<feature type="domain" description="PAC" evidence="11">
    <location>
        <begin position="428"/>
        <end position="479"/>
    </location>
</feature>
<dbReference type="Proteomes" id="UP001649381">
    <property type="component" value="Unassembled WGS sequence"/>
</dbReference>
<dbReference type="Gene3D" id="1.10.287.130">
    <property type="match status" value="1"/>
</dbReference>
<dbReference type="Pfam" id="PF02518">
    <property type="entry name" value="HATPase_c"/>
    <property type="match status" value="1"/>
</dbReference>
<keyword evidence="13" id="KW-1185">Reference proteome</keyword>
<feature type="domain" description="Histidine kinase" evidence="9">
    <location>
        <begin position="492"/>
        <end position="696"/>
    </location>
</feature>
<dbReference type="SMART" id="SM00387">
    <property type="entry name" value="HATPase_c"/>
    <property type="match status" value="1"/>
</dbReference>
<evidence type="ECO:0000256" key="4">
    <source>
        <dbReference type="ARBA" id="ARBA00022679"/>
    </source>
</evidence>
<dbReference type="SUPFAM" id="SSF55785">
    <property type="entry name" value="PYP-like sensor domain (PAS domain)"/>
    <property type="match status" value="3"/>
</dbReference>
<gene>
    <name evidence="12" type="ORF">L2716_14520</name>
</gene>
<evidence type="ECO:0000259" key="9">
    <source>
        <dbReference type="PROSITE" id="PS50109"/>
    </source>
</evidence>
<dbReference type="EC" id="2.7.13.3" evidence="2"/>
<dbReference type="InterPro" id="IPR000700">
    <property type="entry name" value="PAS-assoc_C"/>
</dbReference>
<dbReference type="Gene3D" id="3.30.450.20">
    <property type="entry name" value="PAS domain"/>
    <property type="match status" value="3"/>
</dbReference>
<dbReference type="InterPro" id="IPR001610">
    <property type="entry name" value="PAC"/>
</dbReference>
<dbReference type="Pfam" id="PF00989">
    <property type="entry name" value="PAS"/>
    <property type="match status" value="2"/>
</dbReference>
<evidence type="ECO:0000256" key="6">
    <source>
        <dbReference type="ARBA" id="ARBA00022777"/>
    </source>
</evidence>
<sequence>MHKTSAAPIEMNPSLIDQLSDGFIRVRADGVITHANPTINEWYGGTITNQPIQPFFSHINVAQMNEGEWVITESITVENRLIEVKILATKTKSGGTDLLVKKVQNESKDKCFDSLFYENDVPIFIIDLHGNIVDINRSGQEALQYNREQLLGKFLKTYVGTKDLQMERCIDEINKGNIATQQVQLKSSSGDELEFEFTHIPMYVNEQLTGAYCIARNNSALRKTEEALLESEHRYQQLVDHSPDPVCLHDSERIIYVNDVAAILLGVEDKSQLIGEKISKYIHVDHQKESNQRIQKVMQGKRNEQMFPMKVVRPDGDVLETEGKAIPIKEDGKTYVLAVFRDVTEKNQAKRSLQKSERRYRSLFLHNPDGIYSINLKGELTSINPAIVRITGFTAKEQIGRHYVDFLLPEDQDQIVANYESIFEGKTVKFEKRMKRKDGEVITVRVVGFPMIVDKEIVGMYGILRDITDEKRSEELLRRSEKLSVVGELAAAIAHEIRNPLTSIKGFVQMMENGLDEKALYYNIVLSELDRIEQIISELLVLAKPQSVSFQRKEIGSMIRHVLKLLEGQANLHNIQFVEEIENEHEQIDCEENQLKQVFINLIKNAIEVMPDGGTIKLSCKKDGDHLLIQITDQGPGIPEDRLSRLGEPFYTTKEKGTGLGLMVSFKIIKDHQGSIHFSSEVNKGTTVDILFPLSIQ</sequence>
<dbReference type="InterPro" id="IPR035965">
    <property type="entry name" value="PAS-like_dom_sf"/>
</dbReference>
<evidence type="ECO:0000256" key="2">
    <source>
        <dbReference type="ARBA" id="ARBA00012438"/>
    </source>
</evidence>
<dbReference type="InterPro" id="IPR052162">
    <property type="entry name" value="Sensor_kinase/Photoreceptor"/>
</dbReference>
<dbReference type="Pfam" id="PF00512">
    <property type="entry name" value="HisKA"/>
    <property type="match status" value="1"/>
</dbReference>
<comment type="caution">
    <text evidence="12">The sequence shown here is derived from an EMBL/GenBank/DDBJ whole genome shotgun (WGS) entry which is preliminary data.</text>
</comment>
<dbReference type="InterPro" id="IPR000014">
    <property type="entry name" value="PAS"/>
</dbReference>
<dbReference type="CDD" id="cd00130">
    <property type="entry name" value="PAS"/>
    <property type="match status" value="3"/>
</dbReference>
<dbReference type="InterPro" id="IPR003594">
    <property type="entry name" value="HATPase_dom"/>
</dbReference>
<evidence type="ECO:0000313" key="13">
    <source>
        <dbReference type="Proteomes" id="UP001649381"/>
    </source>
</evidence>
<evidence type="ECO:0000256" key="1">
    <source>
        <dbReference type="ARBA" id="ARBA00000085"/>
    </source>
</evidence>
<feature type="domain" description="PAC" evidence="11">
    <location>
        <begin position="305"/>
        <end position="355"/>
    </location>
</feature>
<dbReference type="SMART" id="SM00091">
    <property type="entry name" value="PAS"/>
    <property type="match status" value="4"/>
</dbReference>
<dbReference type="SUPFAM" id="SSF47384">
    <property type="entry name" value="Homodimeric domain of signal transducing histidine kinase"/>
    <property type="match status" value="1"/>
</dbReference>
<dbReference type="NCBIfam" id="TIGR00229">
    <property type="entry name" value="sensory_box"/>
    <property type="match status" value="3"/>
</dbReference>
<dbReference type="InterPro" id="IPR036097">
    <property type="entry name" value="HisK_dim/P_sf"/>
</dbReference>
<proteinExistence type="predicted"/>
<evidence type="ECO:0000259" key="10">
    <source>
        <dbReference type="PROSITE" id="PS50112"/>
    </source>
</evidence>
<dbReference type="PROSITE" id="PS50112">
    <property type="entry name" value="PAS"/>
    <property type="match status" value="2"/>
</dbReference>
<dbReference type="InterPro" id="IPR003661">
    <property type="entry name" value="HisK_dim/P_dom"/>
</dbReference>
<accession>A0ABS9H563</accession>
<name>A0ABS9H563_9BACL</name>
<dbReference type="PRINTS" id="PR00344">
    <property type="entry name" value="BCTRLSENSOR"/>
</dbReference>
<evidence type="ECO:0000256" key="8">
    <source>
        <dbReference type="ARBA" id="ARBA00023012"/>
    </source>
</evidence>
<dbReference type="SMART" id="SM00388">
    <property type="entry name" value="HisKA"/>
    <property type="match status" value="1"/>
</dbReference>
<evidence type="ECO:0000256" key="5">
    <source>
        <dbReference type="ARBA" id="ARBA00022741"/>
    </source>
</evidence>
<keyword evidence="8" id="KW-0902">Two-component regulatory system</keyword>
<dbReference type="PANTHER" id="PTHR43304:SF1">
    <property type="entry name" value="PAC DOMAIN-CONTAINING PROTEIN"/>
    <property type="match status" value="1"/>
</dbReference>
<dbReference type="CDD" id="cd00082">
    <property type="entry name" value="HisKA"/>
    <property type="match status" value="1"/>
</dbReference>
<dbReference type="CDD" id="cd00075">
    <property type="entry name" value="HATPase"/>
    <property type="match status" value="1"/>
</dbReference>
<feature type="domain" description="PAS" evidence="10">
    <location>
        <begin position="356"/>
        <end position="426"/>
    </location>
</feature>